<comment type="similarity">
    <text evidence="1 5">Belongs to the glycosyl hydrolase 43 family.</text>
</comment>
<reference evidence="8" key="1">
    <citation type="journal article" date="2019" name="Int. J. Syst. Evol. Microbiol.">
        <title>The Global Catalogue of Microorganisms (GCM) 10K type strain sequencing project: providing services to taxonomists for standard genome sequencing and annotation.</title>
        <authorList>
            <consortium name="The Broad Institute Genomics Platform"/>
            <consortium name="The Broad Institute Genome Sequencing Center for Infectious Disease"/>
            <person name="Wu L."/>
            <person name="Ma J."/>
        </authorList>
    </citation>
    <scope>NUCLEOTIDE SEQUENCE [LARGE SCALE GENOMIC DNA]</scope>
    <source>
        <strain evidence="8">JCM 16902</strain>
    </source>
</reference>
<dbReference type="CDD" id="cd18820">
    <property type="entry name" value="GH43_LbAraf43-like"/>
    <property type="match status" value="1"/>
</dbReference>
<accession>A0ABP7AM29</accession>
<evidence type="ECO:0000256" key="5">
    <source>
        <dbReference type="RuleBase" id="RU361187"/>
    </source>
</evidence>
<evidence type="ECO:0000256" key="1">
    <source>
        <dbReference type="ARBA" id="ARBA00009865"/>
    </source>
</evidence>
<name>A0ABP7AM29_9ACTN</name>
<comment type="caution">
    <text evidence="7">The sequence shown here is derived from an EMBL/GenBank/DDBJ whole genome shotgun (WGS) entry which is preliminary data.</text>
</comment>
<evidence type="ECO:0000313" key="8">
    <source>
        <dbReference type="Proteomes" id="UP001501074"/>
    </source>
</evidence>
<organism evidence="7 8">
    <name type="scientific">Kineosporia mesophila</name>
    <dbReference type="NCBI Taxonomy" id="566012"/>
    <lineage>
        <taxon>Bacteria</taxon>
        <taxon>Bacillati</taxon>
        <taxon>Actinomycetota</taxon>
        <taxon>Actinomycetes</taxon>
        <taxon>Kineosporiales</taxon>
        <taxon>Kineosporiaceae</taxon>
        <taxon>Kineosporia</taxon>
    </lineage>
</organism>
<dbReference type="InterPro" id="IPR023296">
    <property type="entry name" value="Glyco_hydro_beta-prop_sf"/>
</dbReference>
<keyword evidence="2" id="KW-0732">Signal</keyword>
<dbReference type="Proteomes" id="UP001501074">
    <property type="component" value="Unassembled WGS sequence"/>
</dbReference>
<dbReference type="PANTHER" id="PTHR43817:SF1">
    <property type="entry name" value="HYDROLASE, FAMILY 43, PUTATIVE (AFU_ORTHOLOGUE AFUA_3G01660)-RELATED"/>
    <property type="match status" value="1"/>
</dbReference>
<dbReference type="EMBL" id="BAAAZO010000012">
    <property type="protein sequence ID" value="GAA3635159.1"/>
    <property type="molecule type" value="Genomic_DNA"/>
</dbReference>
<dbReference type="Gene3D" id="2.60.120.260">
    <property type="entry name" value="Galactose-binding domain-like"/>
    <property type="match status" value="1"/>
</dbReference>
<keyword evidence="4 5" id="KW-0326">Glycosidase</keyword>
<sequence>MLLFTSRPRRRLLLGATAVLGLLLSFVVFTSLTSTSPARAAGGTFRNPVGTGPDPFMTYFSGNYYLAMTEGDSIKIRRAPSAAGLLRATPIEVWRDSNTSRNKDVWAPEFHQVGDRWYLYYTADDGVDENHRLYVLESDANDPAGSYHFKAKLTPPNRDVFAIDPSLMKHNGKLYLSWSGTNQYQHNGINIAPLSNPWTVSGNAVAINAGGDCAEVREGPAFLYRNGRTWMTYSVCDTGKPDYKLWMTSIAATADPLVTSNWQQHDGAVFSRSDARGVFSPGHHSFFTSPDGTQDWIVYLAKTTSVNTYSDRTSRIQRIGWNSDGSPNLGEPLAIGASQELPAGDPGPSTGWINDDGRSSGVGSLTYSGTWSTGTACAAQCFWGDDHWSGAAGATATFTFTGTQLALLSVRDVGNGIAAISIDGQAEKRVDFYPSNRIRVGEWMNYLSPKLGSGTHTVKVRVTGDKNAASAGTTISIDRAEVWTN</sequence>
<dbReference type="RefSeq" id="WP_231487962.1">
    <property type="nucleotide sequence ID" value="NZ_BAAAZO010000012.1"/>
</dbReference>
<dbReference type="SUPFAM" id="SSF75005">
    <property type="entry name" value="Arabinanase/levansucrase/invertase"/>
    <property type="match status" value="1"/>
</dbReference>
<evidence type="ECO:0000256" key="3">
    <source>
        <dbReference type="ARBA" id="ARBA00022801"/>
    </source>
</evidence>
<feature type="region of interest" description="Disordered" evidence="6">
    <location>
        <begin position="331"/>
        <end position="356"/>
    </location>
</feature>
<evidence type="ECO:0000313" key="7">
    <source>
        <dbReference type="EMBL" id="GAA3635159.1"/>
    </source>
</evidence>
<dbReference type="Gene3D" id="2.115.10.20">
    <property type="entry name" value="Glycosyl hydrolase domain, family 43"/>
    <property type="match status" value="1"/>
</dbReference>
<evidence type="ECO:0000256" key="6">
    <source>
        <dbReference type="SAM" id="MobiDB-lite"/>
    </source>
</evidence>
<evidence type="ECO:0000256" key="2">
    <source>
        <dbReference type="ARBA" id="ARBA00022729"/>
    </source>
</evidence>
<proteinExistence type="inferred from homology"/>
<dbReference type="InterPro" id="IPR006710">
    <property type="entry name" value="Glyco_hydro_43"/>
</dbReference>
<keyword evidence="3 5" id="KW-0378">Hydrolase</keyword>
<gene>
    <name evidence="7" type="ORF">GCM10022223_61960</name>
</gene>
<keyword evidence="8" id="KW-1185">Reference proteome</keyword>
<protein>
    <submittedName>
        <fullName evidence="7">Family 43 glycosylhydrolase</fullName>
    </submittedName>
</protein>
<dbReference type="Pfam" id="PF04616">
    <property type="entry name" value="Glyco_hydro_43"/>
    <property type="match status" value="1"/>
</dbReference>
<evidence type="ECO:0000256" key="4">
    <source>
        <dbReference type="ARBA" id="ARBA00023295"/>
    </source>
</evidence>
<dbReference type="PANTHER" id="PTHR43817">
    <property type="entry name" value="GLYCOSYL HYDROLASE"/>
    <property type="match status" value="1"/>
</dbReference>